<dbReference type="Pfam" id="PF01266">
    <property type="entry name" value="DAO"/>
    <property type="match status" value="1"/>
</dbReference>
<dbReference type="PANTHER" id="PTHR13847:SF129">
    <property type="entry name" value="FAD DEPENDENT OXIDOREDUCTASE"/>
    <property type="match status" value="1"/>
</dbReference>
<dbReference type="Gene3D" id="3.50.50.60">
    <property type="entry name" value="FAD/NAD(P)-binding domain"/>
    <property type="match status" value="1"/>
</dbReference>
<evidence type="ECO:0000313" key="3">
    <source>
        <dbReference type="Proteomes" id="UP000254866"/>
    </source>
</evidence>
<dbReference type="GeneID" id="43597940"/>
<evidence type="ECO:0000259" key="1">
    <source>
        <dbReference type="Pfam" id="PF01266"/>
    </source>
</evidence>
<protein>
    <recommendedName>
        <fullName evidence="1">FAD dependent oxidoreductase domain-containing protein</fullName>
    </recommendedName>
</protein>
<organism evidence="2 3">
    <name type="scientific">Venustampulla echinocandica</name>
    <dbReference type="NCBI Taxonomy" id="2656787"/>
    <lineage>
        <taxon>Eukaryota</taxon>
        <taxon>Fungi</taxon>
        <taxon>Dikarya</taxon>
        <taxon>Ascomycota</taxon>
        <taxon>Pezizomycotina</taxon>
        <taxon>Leotiomycetes</taxon>
        <taxon>Helotiales</taxon>
        <taxon>Pleuroascaceae</taxon>
        <taxon>Venustampulla</taxon>
    </lineage>
</organism>
<keyword evidence="3" id="KW-1185">Reference proteome</keyword>
<dbReference type="InterPro" id="IPR036188">
    <property type="entry name" value="FAD/NAD-bd_sf"/>
</dbReference>
<comment type="caution">
    <text evidence="2">The sequence shown here is derived from an EMBL/GenBank/DDBJ whole genome shotgun (WGS) entry which is preliminary data.</text>
</comment>
<proteinExistence type="predicted"/>
<evidence type="ECO:0000313" key="2">
    <source>
        <dbReference type="EMBL" id="RDL37658.1"/>
    </source>
</evidence>
<dbReference type="PANTHER" id="PTHR13847">
    <property type="entry name" value="SARCOSINE DEHYDROGENASE-RELATED"/>
    <property type="match status" value="1"/>
</dbReference>
<dbReference type="OrthoDB" id="429143at2759"/>
<dbReference type="SUPFAM" id="SSF51905">
    <property type="entry name" value="FAD/NAD(P)-binding domain"/>
    <property type="match status" value="1"/>
</dbReference>
<accession>A0A370TQ69</accession>
<reference evidence="2 3" key="1">
    <citation type="journal article" date="2018" name="IMA Fungus">
        <title>IMA Genome-F 9: Draft genome sequence of Annulohypoxylon stygium, Aspergillus mulundensis, Berkeleyomyces basicola (syn. Thielaviopsis basicola), Ceratocystis smalleyi, two Cercospora beticola strains, Coleophoma cylindrospora, Fusarium fracticaudum, Phialophora cf. hyalina, and Morchella septimelata.</title>
        <authorList>
            <person name="Wingfield B.D."/>
            <person name="Bills G.F."/>
            <person name="Dong Y."/>
            <person name="Huang W."/>
            <person name="Nel W.J."/>
            <person name="Swalarsk-Parry B.S."/>
            <person name="Vaghefi N."/>
            <person name="Wilken P.M."/>
            <person name="An Z."/>
            <person name="de Beer Z.W."/>
            <person name="De Vos L."/>
            <person name="Chen L."/>
            <person name="Duong T.A."/>
            <person name="Gao Y."/>
            <person name="Hammerbacher A."/>
            <person name="Kikkert J.R."/>
            <person name="Li Y."/>
            <person name="Li H."/>
            <person name="Li K."/>
            <person name="Li Q."/>
            <person name="Liu X."/>
            <person name="Ma X."/>
            <person name="Naidoo K."/>
            <person name="Pethybridge S.J."/>
            <person name="Sun J."/>
            <person name="Steenkamp E.T."/>
            <person name="van der Nest M.A."/>
            <person name="van Wyk S."/>
            <person name="Wingfield M.J."/>
            <person name="Xiong C."/>
            <person name="Yue Q."/>
            <person name="Zhang X."/>
        </authorList>
    </citation>
    <scope>NUCLEOTIDE SEQUENCE [LARGE SCALE GENOMIC DNA]</scope>
    <source>
        <strain evidence="2 3">BP 5553</strain>
    </source>
</reference>
<sequence length="515" mass="55857">MTGADAYGQASLPTANPTKSFWHRDPSKVLFGHRTTPSLPTEADVVVIGSGIAGASAAHFLRADFRGKDLDIVMLEAREACWGATGRNGGHCQPAIYASPPEIGAFELYNYQALESLVDEHSIPCEWRSVSGCHAYMDESLFAVGLNRVEELQKTNPELAKLVKVITKGSTHPSLADLRVPTAVGAILQTNAASLSPYKLFSWILENLLSFNGSYGEPMFNLQTNTPVTHVQKVADESWIVHTDRGMIATKRVLLTTNAYTSHLLPKFSDLIVPVQGEMSALLPPASMVPEMEIHQRLQHTYAFIGHGSQNINQDDYLVQRPFSLSSSASRGKNGGELMFGGGRRCAKNAGLGVSNDSFIDPSAAAYLRRELNVVLDLNNKDEELEATYEWSGIMGFSRDGCPWVGELSDELGVGGGKGLWICAGFTGHGMPNAHLCAKAIVELMMGTQEQDVELPEVYRPPLSTYQDGDEVEQGIDQGVDSGSIVGLSEAILDPLSARAARNDDRAFVVYERIA</sequence>
<name>A0A370TQ69_9HELO</name>
<feature type="domain" description="FAD dependent oxidoreductase" evidence="1">
    <location>
        <begin position="44"/>
        <end position="444"/>
    </location>
</feature>
<dbReference type="InterPro" id="IPR006076">
    <property type="entry name" value="FAD-dep_OxRdtase"/>
</dbReference>
<dbReference type="GO" id="GO:0005737">
    <property type="term" value="C:cytoplasm"/>
    <property type="evidence" value="ECO:0007669"/>
    <property type="project" value="TreeGrafter"/>
</dbReference>
<gene>
    <name evidence="2" type="ORF">BP5553_05091</name>
</gene>
<dbReference type="Gene3D" id="3.30.9.10">
    <property type="entry name" value="D-Amino Acid Oxidase, subunit A, domain 2"/>
    <property type="match status" value="1"/>
</dbReference>
<dbReference type="RefSeq" id="XP_031870314.1">
    <property type="nucleotide sequence ID" value="XM_032013714.1"/>
</dbReference>
<dbReference type="AlphaFoldDB" id="A0A370TQ69"/>
<dbReference type="Proteomes" id="UP000254866">
    <property type="component" value="Unassembled WGS sequence"/>
</dbReference>
<dbReference type="EMBL" id="NPIC01000003">
    <property type="protein sequence ID" value="RDL37658.1"/>
    <property type="molecule type" value="Genomic_DNA"/>
</dbReference>
<dbReference type="STRING" id="2656787.A0A370TQ69"/>